<evidence type="ECO:0000313" key="2">
    <source>
        <dbReference type="Proteomes" id="UP000636800"/>
    </source>
</evidence>
<accession>A0A835UDC8</accession>
<gene>
    <name evidence="1" type="ORF">HPP92_022260</name>
</gene>
<dbReference type="EMBL" id="JADCNL010000012">
    <property type="protein sequence ID" value="KAG0457103.1"/>
    <property type="molecule type" value="Genomic_DNA"/>
</dbReference>
<protein>
    <submittedName>
        <fullName evidence="1">Uncharacterized protein</fullName>
    </submittedName>
</protein>
<reference evidence="1 2" key="1">
    <citation type="journal article" date="2020" name="Nat. Food">
        <title>A phased Vanilla planifolia genome enables genetic improvement of flavour and production.</title>
        <authorList>
            <person name="Hasing T."/>
            <person name="Tang H."/>
            <person name="Brym M."/>
            <person name="Khazi F."/>
            <person name="Huang T."/>
            <person name="Chambers A.H."/>
        </authorList>
    </citation>
    <scope>NUCLEOTIDE SEQUENCE [LARGE SCALE GENOMIC DNA]</scope>
    <source>
        <tissue evidence="1">Leaf</tissue>
    </source>
</reference>
<name>A0A835UDC8_VANPL</name>
<organism evidence="1 2">
    <name type="scientific">Vanilla planifolia</name>
    <name type="common">Vanilla</name>
    <dbReference type="NCBI Taxonomy" id="51239"/>
    <lineage>
        <taxon>Eukaryota</taxon>
        <taxon>Viridiplantae</taxon>
        <taxon>Streptophyta</taxon>
        <taxon>Embryophyta</taxon>
        <taxon>Tracheophyta</taxon>
        <taxon>Spermatophyta</taxon>
        <taxon>Magnoliopsida</taxon>
        <taxon>Liliopsida</taxon>
        <taxon>Asparagales</taxon>
        <taxon>Orchidaceae</taxon>
        <taxon>Vanilloideae</taxon>
        <taxon>Vanilleae</taxon>
        <taxon>Vanilla</taxon>
    </lineage>
</organism>
<dbReference type="AlphaFoldDB" id="A0A835UDC8"/>
<keyword evidence="2" id="KW-1185">Reference proteome</keyword>
<comment type="caution">
    <text evidence="1">The sequence shown here is derived from an EMBL/GenBank/DDBJ whole genome shotgun (WGS) entry which is preliminary data.</text>
</comment>
<proteinExistence type="predicted"/>
<sequence length="62" mass="7022">MVKPPHLGDDVNTGLMWQVKYKDQHSKNSTGIRTMHGISNLNGSMQQKQDWLKPEAAVKSQM</sequence>
<dbReference type="Proteomes" id="UP000636800">
    <property type="component" value="Chromosome 12"/>
</dbReference>
<evidence type="ECO:0000313" key="1">
    <source>
        <dbReference type="EMBL" id="KAG0457103.1"/>
    </source>
</evidence>